<gene>
    <name evidence="2" type="ORF">COV24_02930</name>
</gene>
<organism evidence="2 3">
    <name type="scientific">candidate division WWE3 bacterium CG10_big_fil_rev_8_21_14_0_10_32_10</name>
    <dbReference type="NCBI Taxonomy" id="1975090"/>
    <lineage>
        <taxon>Bacteria</taxon>
        <taxon>Katanobacteria</taxon>
    </lineage>
</organism>
<sequence length="275" mass="32996">MSIQQSIIKTLKYSHIFEFPLTDEEIYKFLIAETNYSYKKIKNLLNNLVRNKKIVKRDGHYFLPLGNLDWLIKREKSNRLFDVVFNKSKKDLRFLFKMPFVKFIGITGSVAAKNISNSADVDLFIISSKNYLWLTRLITVIYLKIKKKYRNPYCPNLYVSVDNLTWDTKNVYVANEIARIVPIFNKDMSFEKFLVKNSWVISYLPNFKNYLPKFKLRFKNYFLNYLFFPIEFTLFVFQYIYMKKNITKETVSLKKILFAKNDYSSKILSRFDQNL</sequence>
<evidence type="ECO:0008006" key="4">
    <source>
        <dbReference type="Google" id="ProtNLM"/>
    </source>
</evidence>
<keyword evidence="1" id="KW-0812">Transmembrane</keyword>
<evidence type="ECO:0000313" key="3">
    <source>
        <dbReference type="Proteomes" id="UP000230214"/>
    </source>
</evidence>
<protein>
    <recommendedName>
        <fullName evidence="4">Polymerase nucleotidyl transferase domain-containing protein</fullName>
    </recommendedName>
</protein>
<dbReference type="Proteomes" id="UP000230214">
    <property type="component" value="Unassembled WGS sequence"/>
</dbReference>
<dbReference type="AlphaFoldDB" id="A0A2H0RC25"/>
<feature type="transmembrane region" description="Helical" evidence="1">
    <location>
        <begin position="222"/>
        <end position="241"/>
    </location>
</feature>
<evidence type="ECO:0000313" key="2">
    <source>
        <dbReference type="EMBL" id="PIR43375.1"/>
    </source>
</evidence>
<name>A0A2H0RC25_UNCKA</name>
<keyword evidence="1" id="KW-0472">Membrane</keyword>
<dbReference type="EMBL" id="PCXU01000025">
    <property type="protein sequence ID" value="PIR43375.1"/>
    <property type="molecule type" value="Genomic_DNA"/>
</dbReference>
<comment type="caution">
    <text evidence="2">The sequence shown here is derived from an EMBL/GenBank/DDBJ whole genome shotgun (WGS) entry which is preliminary data.</text>
</comment>
<reference evidence="2 3" key="1">
    <citation type="submission" date="2017-09" db="EMBL/GenBank/DDBJ databases">
        <title>Depth-based differentiation of microbial function through sediment-hosted aquifers and enrichment of novel symbionts in the deep terrestrial subsurface.</title>
        <authorList>
            <person name="Probst A.J."/>
            <person name="Ladd B."/>
            <person name="Jarett J.K."/>
            <person name="Geller-Mcgrath D.E."/>
            <person name="Sieber C.M."/>
            <person name="Emerson J.B."/>
            <person name="Anantharaman K."/>
            <person name="Thomas B.C."/>
            <person name="Malmstrom R."/>
            <person name="Stieglmeier M."/>
            <person name="Klingl A."/>
            <person name="Woyke T."/>
            <person name="Ryan C.M."/>
            <person name="Banfield J.F."/>
        </authorList>
    </citation>
    <scope>NUCLEOTIDE SEQUENCE [LARGE SCALE GENOMIC DNA]</scope>
    <source>
        <strain evidence="2">CG10_big_fil_rev_8_21_14_0_10_32_10</strain>
    </source>
</reference>
<evidence type="ECO:0000256" key="1">
    <source>
        <dbReference type="SAM" id="Phobius"/>
    </source>
</evidence>
<proteinExistence type="predicted"/>
<keyword evidence="1" id="KW-1133">Transmembrane helix</keyword>
<accession>A0A2H0RC25</accession>